<evidence type="ECO:0000313" key="5">
    <source>
        <dbReference type="EMBL" id="RYC86254.1"/>
    </source>
</evidence>
<dbReference type="InterPro" id="IPR006319">
    <property type="entry name" value="PEP_synth"/>
</dbReference>
<dbReference type="AlphaFoldDB" id="A0A4Q2VFK9"/>
<dbReference type="Proteomes" id="UP000290540">
    <property type="component" value="Unassembled WGS sequence"/>
</dbReference>
<reference evidence="5 6" key="1">
    <citation type="submission" date="2016-12" db="EMBL/GenBank/DDBJ databases">
        <title>Draft genome sequence of Fusarium oxysporum causing rot on Narcissus.</title>
        <authorList>
            <person name="Armitage A.D."/>
            <person name="Taylor A."/>
            <person name="Clarkson J.P."/>
            <person name="Harrison R.J."/>
            <person name="Jackson A.C."/>
        </authorList>
    </citation>
    <scope>NUCLEOTIDE SEQUENCE [LARGE SCALE GENOMIC DNA]</scope>
    <source>
        <strain evidence="5 6">N139</strain>
    </source>
</reference>
<keyword evidence="3" id="KW-0067">ATP-binding</keyword>
<gene>
    <name evidence="5" type="ORF">BFJ63_vAg10896</name>
</gene>
<dbReference type="GO" id="GO:0005524">
    <property type="term" value="F:ATP binding"/>
    <property type="evidence" value="ECO:0007669"/>
    <property type="project" value="UniProtKB-KW"/>
</dbReference>
<dbReference type="PANTHER" id="PTHR43030">
    <property type="entry name" value="PHOSPHOENOLPYRUVATE SYNTHASE"/>
    <property type="match status" value="1"/>
</dbReference>
<dbReference type="PANTHER" id="PTHR43030:SF1">
    <property type="entry name" value="PHOSPHOENOLPYRUVATE SYNTHASE"/>
    <property type="match status" value="1"/>
</dbReference>
<feature type="domain" description="PEP-utilising enzyme C-terminal" evidence="4">
    <location>
        <begin position="56"/>
        <end position="134"/>
    </location>
</feature>
<evidence type="ECO:0000256" key="3">
    <source>
        <dbReference type="ARBA" id="ARBA00022840"/>
    </source>
</evidence>
<evidence type="ECO:0000313" key="6">
    <source>
        <dbReference type="Proteomes" id="UP000290540"/>
    </source>
</evidence>
<dbReference type="Pfam" id="PF02896">
    <property type="entry name" value="PEP-utilizers_C"/>
    <property type="match status" value="1"/>
</dbReference>
<evidence type="ECO:0000259" key="4">
    <source>
        <dbReference type="Pfam" id="PF02896"/>
    </source>
</evidence>
<dbReference type="GO" id="GO:0008986">
    <property type="term" value="F:pyruvate, water dikinase activity"/>
    <property type="evidence" value="ECO:0007669"/>
    <property type="project" value="InterPro"/>
</dbReference>
<name>A0A4Q2VFK9_FUSOX</name>
<keyword evidence="2" id="KW-0547">Nucleotide-binding</keyword>
<dbReference type="InterPro" id="IPR040442">
    <property type="entry name" value="Pyrv_kinase-like_dom_sf"/>
</dbReference>
<organism evidence="5 6">
    <name type="scientific">Fusarium oxysporum f. sp. narcissi</name>
    <dbReference type="NCBI Taxonomy" id="451672"/>
    <lineage>
        <taxon>Eukaryota</taxon>
        <taxon>Fungi</taxon>
        <taxon>Dikarya</taxon>
        <taxon>Ascomycota</taxon>
        <taxon>Pezizomycotina</taxon>
        <taxon>Sordariomycetes</taxon>
        <taxon>Hypocreomycetidae</taxon>
        <taxon>Hypocreales</taxon>
        <taxon>Nectriaceae</taxon>
        <taxon>Fusarium</taxon>
        <taxon>Fusarium oxysporum species complex</taxon>
    </lineage>
</organism>
<sequence>MSNSPELLYHIILTVIDYHVDPSEAKQSIYISGTNATLEAAESSAFRVLGTMRNKREDLGELADLFNKEDEVVKQIIAQAISVICNKGYEIRRCGQKPSKYPEFAKFLVDAGIDSISVSPDSLVAVTRHVVASVQS</sequence>
<comment type="caution">
    <text evidence="5">The sequence shown here is derived from an EMBL/GenBank/DDBJ whole genome shotgun (WGS) entry which is preliminary data.</text>
</comment>
<comment type="similarity">
    <text evidence="1">Belongs to the PEP-utilizing enzyme family.</text>
</comment>
<accession>A0A4Q2VFK9</accession>
<proteinExistence type="inferred from homology"/>
<evidence type="ECO:0000256" key="2">
    <source>
        <dbReference type="ARBA" id="ARBA00022741"/>
    </source>
</evidence>
<protein>
    <recommendedName>
        <fullName evidence="4">PEP-utilising enzyme C-terminal domain-containing protein</fullName>
    </recommendedName>
</protein>
<dbReference type="EMBL" id="MQTW01000093">
    <property type="protein sequence ID" value="RYC86254.1"/>
    <property type="molecule type" value="Genomic_DNA"/>
</dbReference>
<dbReference type="InterPro" id="IPR015813">
    <property type="entry name" value="Pyrv/PenolPyrv_kinase-like_dom"/>
</dbReference>
<dbReference type="Gene3D" id="3.20.20.60">
    <property type="entry name" value="Phosphoenolpyruvate-binding domains"/>
    <property type="match status" value="1"/>
</dbReference>
<dbReference type="InterPro" id="IPR000121">
    <property type="entry name" value="PEP_util_C"/>
</dbReference>
<evidence type="ECO:0000256" key="1">
    <source>
        <dbReference type="ARBA" id="ARBA00007837"/>
    </source>
</evidence>
<dbReference type="SUPFAM" id="SSF51621">
    <property type="entry name" value="Phosphoenolpyruvate/pyruvate domain"/>
    <property type="match status" value="1"/>
</dbReference>